<dbReference type="Gene3D" id="3.40.30.10">
    <property type="entry name" value="Glutaredoxin"/>
    <property type="match status" value="1"/>
</dbReference>
<evidence type="ECO:0000313" key="3">
    <source>
        <dbReference type="EnsemblPlants" id="Pp3c2_23170V3.1"/>
    </source>
</evidence>
<dbReference type="EnsemblPlants" id="Pp3c2_23170V3.1">
    <property type="protein sequence ID" value="Pp3c2_23170V3.1"/>
    <property type="gene ID" value="Pp3c2_23170"/>
</dbReference>
<dbReference type="GO" id="GO:0015038">
    <property type="term" value="F:glutathione disulfide oxidoreductase activity"/>
    <property type="evidence" value="ECO:0000318"/>
    <property type="project" value="GO_Central"/>
</dbReference>
<dbReference type="PaxDb" id="3218-PP1S135_116V6.1"/>
<protein>
    <recommendedName>
        <fullName evidence="1">Glutaredoxin domain-containing protein</fullName>
    </recommendedName>
</protein>
<feature type="domain" description="Glutaredoxin" evidence="1">
    <location>
        <begin position="16"/>
        <end position="50"/>
    </location>
</feature>
<keyword evidence="4" id="KW-1185">Reference proteome</keyword>
<dbReference type="InterPro" id="IPR002109">
    <property type="entry name" value="Glutaredoxin"/>
</dbReference>
<dbReference type="EMBL" id="ABEU02000002">
    <property type="protein sequence ID" value="PNR60302.1"/>
    <property type="molecule type" value="Genomic_DNA"/>
</dbReference>
<dbReference type="Pfam" id="PF00462">
    <property type="entry name" value="Glutaredoxin"/>
    <property type="match status" value="1"/>
</dbReference>
<dbReference type="PANTHER" id="PTHR45694">
    <property type="entry name" value="GLUTAREDOXIN 2"/>
    <property type="match status" value="1"/>
</dbReference>
<dbReference type="SUPFAM" id="SSF52833">
    <property type="entry name" value="Thioredoxin-like"/>
    <property type="match status" value="1"/>
</dbReference>
<gene>
    <name evidence="2" type="ORF">PHYPA_003095</name>
</gene>
<dbReference type="GO" id="GO:0005737">
    <property type="term" value="C:cytoplasm"/>
    <property type="evidence" value="ECO:0000318"/>
    <property type="project" value="GO_Central"/>
</dbReference>
<evidence type="ECO:0000259" key="1">
    <source>
        <dbReference type="Pfam" id="PF00462"/>
    </source>
</evidence>
<dbReference type="InterPro" id="IPR011767">
    <property type="entry name" value="GLR_AS"/>
</dbReference>
<dbReference type="PROSITE" id="PS00195">
    <property type="entry name" value="GLUTAREDOXIN_1"/>
    <property type="match status" value="1"/>
</dbReference>
<organism evidence="2">
    <name type="scientific">Physcomitrium patens</name>
    <name type="common">Spreading-leaved earth moss</name>
    <name type="synonym">Physcomitrella patens</name>
    <dbReference type="NCBI Taxonomy" id="3218"/>
    <lineage>
        <taxon>Eukaryota</taxon>
        <taxon>Viridiplantae</taxon>
        <taxon>Streptophyta</taxon>
        <taxon>Embryophyta</taxon>
        <taxon>Bryophyta</taxon>
        <taxon>Bryophytina</taxon>
        <taxon>Bryopsida</taxon>
        <taxon>Funariidae</taxon>
        <taxon>Funariales</taxon>
        <taxon>Funariaceae</taxon>
        <taxon>Physcomitrium</taxon>
    </lineage>
</organism>
<sequence length="128" mass="13897">MGVEKVQELILQNPLIIFSKSYCPYCRNVKELLKGLGAEAKVVELDRESEHIGGNDATKAAHKKGTLHPKLKNAGAFKKGKGEATKVEALTTKDTAKVEETKADVVQNMLKGVEDKTKVGLPVKDIVV</sequence>
<dbReference type="InParanoid" id="A0A2K1L2Q3"/>
<dbReference type="PANTHER" id="PTHR45694:SF14">
    <property type="entry name" value="GLUTAREDOXIN-C2"/>
    <property type="match status" value="1"/>
</dbReference>
<accession>A0A2K1L2Q3</accession>
<dbReference type="Gramene" id="Pp3c2_23170V3.1">
    <property type="protein sequence ID" value="Pp3c2_23170V3.1"/>
    <property type="gene ID" value="Pp3c2_23170"/>
</dbReference>
<evidence type="ECO:0000313" key="2">
    <source>
        <dbReference type="EMBL" id="PNR60302.1"/>
    </source>
</evidence>
<dbReference type="PROSITE" id="PS51354">
    <property type="entry name" value="GLUTAREDOXIN_2"/>
    <property type="match status" value="1"/>
</dbReference>
<dbReference type="InterPro" id="IPR036249">
    <property type="entry name" value="Thioredoxin-like_sf"/>
</dbReference>
<reference evidence="2 4" key="1">
    <citation type="journal article" date="2008" name="Science">
        <title>The Physcomitrella genome reveals evolutionary insights into the conquest of land by plants.</title>
        <authorList>
            <person name="Rensing S."/>
            <person name="Lang D."/>
            <person name="Zimmer A."/>
            <person name="Terry A."/>
            <person name="Salamov A."/>
            <person name="Shapiro H."/>
            <person name="Nishiyama T."/>
            <person name="Perroud P.-F."/>
            <person name="Lindquist E."/>
            <person name="Kamisugi Y."/>
            <person name="Tanahashi T."/>
            <person name="Sakakibara K."/>
            <person name="Fujita T."/>
            <person name="Oishi K."/>
            <person name="Shin-I T."/>
            <person name="Kuroki Y."/>
            <person name="Toyoda A."/>
            <person name="Suzuki Y."/>
            <person name="Hashimoto A."/>
            <person name="Yamaguchi K."/>
            <person name="Sugano A."/>
            <person name="Kohara Y."/>
            <person name="Fujiyama A."/>
            <person name="Anterola A."/>
            <person name="Aoki S."/>
            <person name="Ashton N."/>
            <person name="Barbazuk W.B."/>
            <person name="Barker E."/>
            <person name="Bennetzen J."/>
            <person name="Bezanilla M."/>
            <person name="Blankenship R."/>
            <person name="Cho S.H."/>
            <person name="Dutcher S."/>
            <person name="Estelle M."/>
            <person name="Fawcett J.A."/>
            <person name="Gundlach H."/>
            <person name="Hanada K."/>
            <person name="Heyl A."/>
            <person name="Hicks K.A."/>
            <person name="Hugh J."/>
            <person name="Lohr M."/>
            <person name="Mayer K."/>
            <person name="Melkozernov A."/>
            <person name="Murata T."/>
            <person name="Nelson D."/>
            <person name="Pils B."/>
            <person name="Prigge M."/>
            <person name="Reiss B."/>
            <person name="Renner T."/>
            <person name="Rombauts S."/>
            <person name="Rushton P."/>
            <person name="Sanderfoot A."/>
            <person name="Schween G."/>
            <person name="Shiu S.-H."/>
            <person name="Stueber K."/>
            <person name="Theodoulou F.L."/>
            <person name="Tu H."/>
            <person name="Van de Peer Y."/>
            <person name="Verrier P.J."/>
            <person name="Waters E."/>
            <person name="Wood A."/>
            <person name="Yang L."/>
            <person name="Cove D."/>
            <person name="Cuming A."/>
            <person name="Hasebe M."/>
            <person name="Lucas S."/>
            <person name="Mishler D.B."/>
            <person name="Reski R."/>
            <person name="Grigoriev I."/>
            <person name="Quatrano R.S."/>
            <person name="Boore J.L."/>
        </authorList>
    </citation>
    <scope>NUCLEOTIDE SEQUENCE [LARGE SCALE GENOMIC DNA]</scope>
    <source>
        <strain evidence="3 4">cv. Gransden 2004</strain>
    </source>
</reference>
<dbReference type="STRING" id="3218.A0A2K1L2Q3"/>
<dbReference type="GO" id="GO:0034599">
    <property type="term" value="P:cellular response to oxidative stress"/>
    <property type="evidence" value="ECO:0000318"/>
    <property type="project" value="GO_Central"/>
</dbReference>
<reference evidence="2 4" key="2">
    <citation type="journal article" date="2018" name="Plant J.">
        <title>The Physcomitrella patens chromosome-scale assembly reveals moss genome structure and evolution.</title>
        <authorList>
            <person name="Lang D."/>
            <person name="Ullrich K.K."/>
            <person name="Murat F."/>
            <person name="Fuchs J."/>
            <person name="Jenkins J."/>
            <person name="Haas F.B."/>
            <person name="Piednoel M."/>
            <person name="Gundlach H."/>
            <person name="Van Bel M."/>
            <person name="Meyberg R."/>
            <person name="Vives C."/>
            <person name="Morata J."/>
            <person name="Symeonidi A."/>
            <person name="Hiss M."/>
            <person name="Muchero W."/>
            <person name="Kamisugi Y."/>
            <person name="Saleh O."/>
            <person name="Blanc G."/>
            <person name="Decker E.L."/>
            <person name="van Gessel N."/>
            <person name="Grimwood J."/>
            <person name="Hayes R.D."/>
            <person name="Graham S.W."/>
            <person name="Gunter L.E."/>
            <person name="McDaniel S.F."/>
            <person name="Hoernstein S.N.W."/>
            <person name="Larsson A."/>
            <person name="Li F.W."/>
            <person name="Perroud P.F."/>
            <person name="Phillips J."/>
            <person name="Ranjan P."/>
            <person name="Rokshar D.S."/>
            <person name="Rothfels C.J."/>
            <person name="Schneider L."/>
            <person name="Shu S."/>
            <person name="Stevenson D.W."/>
            <person name="Thummler F."/>
            <person name="Tillich M."/>
            <person name="Villarreal Aguilar J.C."/>
            <person name="Widiez T."/>
            <person name="Wong G.K."/>
            <person name="Wymore A."/>
            <person name="Zhang Y."/>
            <person name="Zimmer A.D."/>
            <person name="Quatrano R.S."/>
            <person name="Mayer K.F.X."/>
            <person name="Goodstein D."/>
            <person name="Casacuberta J.M."/>
            <person name="Vandepoele K."/>
            <person name="Reski R."/>
            <person name="Cuming A.C."/>
            <person name="Tuskan G.A."/>
            <person name="Maumus F."/>
            <person name="Salse J."/>
            <person name="Schmutz J."/>
            <person name="Rensing S.A."/>
        </authorList>
    </citation>
    <scope>NUCLEOTIDE SEQUENCE [LARGE SCALE GENOMIC DNA]</scope>
    <source>
        <strain evidence="3 4">cv. Gransden 2004</strain>
    </source>
</reference>
<name>A0A2K1L2Q3_PHYPA</name>
<reference evidence="3" key="3">
    <citation type="submission" date="2020-12" db="UniProtKB">
        <authorList>
            <consortium name="EnsemblPlants"/>
        </authorList>
    </citation>
    <scope>IDENTIFICATION</scope>
</reference>
<dbReference type="Proteomes" id="UP000006727">
    <property type="component" value="Chromosome 2"/>
</dbReference>
<proteinExistence type="predicted"/>
<dbReference type="AlphaFoldDB" id="A0A2K1L2Q3"/>
<evidence type="ECO:0000313" key="4">
    <source>
        <dbReference type="Proteomes" id="UP000006727"/>
    </source>
</evidence>